<dbReference type="Proteomes" id="UP000318413">
    <property type="component" value="Unassembled WGS sequence"/>
</dbReference>
<dbReference type="Gene3D" id="3.30.2420.10">
    <property type="entry name" value="TonB"/>
    <property type="match status" value="1"/>
</dbReference>
<dbReference type="OrthoDB" id="7500609at2"/>
<sequence>MLLAWIPGEIRCDGHVVTATPTRRPWTTLTWPTQTTLNPVTYSFDIDAAGRTTDIKRNAPSPSLFDNDDIGPSLAATPFPSGQPQRACTVTYLARQTTIAATPISDLISYSITPLSGALPPDGWARIGGTGGCADAPRPDPLVRAYPAFDTLPATPGVKDWSLVGYDLDPRGHPIDVHPVEGTGNAELTAAAVKAVAASRFTDGARRGCLYPYWRAPATLVAPAMPHAAAFRPDGATCPEGHDWVTRPTLRYPDPYRRRSVEGWAILVYDVAPWGAVGNIRVVAAQPAEDFGTAAVNVLQGAKMPDGQGLVGCVERIRFKMPSVAGNGQPK</sequence>
<reference evidence="1 2" key="1">
    <citation type="journal article" date="2019" name="Environ. Microbiol.">
        <title>Species interactions and distinct microbial communities in high Arctic permafrost affected cryosols are associated with the CH4 and CO2 gas fluxes.</title>
        <authorList>
            <person name="Altshuler I."/>
            <person name="Hamel J."/>
            <person name="Turney S."/>
            <person name="Magnuson E."/>
            <person name="Levesque R."/>
            <person name="Greer C."/>
            <person name="Whyte L.G."/>
        </authorList>
    </citation>
    <scope>NUCLEOTIDE SEQUENCE [LARGE SCALE GENOMIC DNA]</scope>
    <source>
        <strain evidence="1 2">S5.1</strain>
    </source>
</reference>
<evidence type="ECO:0000313" key="2">
    <source>
        <dbReference type="Proteomes" id="UP000318413"/>
    </source>
</evidence>
<comment type="caution">
    <text evidence="1">The sequence shown here is derived from an EMBL/GenBank/DDBJ whole genome shotgun (WGS) entry which is preliminary data.</text>
</comment>
<keyword evidence="2" id="KW-1185">Reference proteome</keyword>
<protein>
    <submittedName>
        <fullName evidence="1">Energy transducer TonB</fullName>
    </submittedName>
</protein>
<gene>
    <name evidence="1" type="ORF">EAH84_13810</name>
</gene>
<dbReference type="EMBL" id="RCZK01000014">
    <property type="protein sequence ID" value="TPG09654.1"/>
    <property type="molecule type" value="Genomic_DNA"/>
</dbReference>
<evidence type="ECO:0000313" key="1">
    <source>
        <dbReference type="EMBL" id="TPG09654.1"/>
    </source>
</evidence>
<dbReference type="AlphaFoldDB" id="A0A502CAJ1"/>
<organism evidence="1 2">
    <name type="scientific">Sphingomonas oligophenolica</name>
    <dbReference type="NCBI Taxonomy" id="301154"/>
    <lineage>
        <taxon>Bacteria</taxon>
        <taxon>Pseudomonadati</taxon>
        <taxon>Pseudomonadota</taxon>
        <taxon>Alphaproteobacteria</taxon>
        <taxon>Sphingomonadales</taxon>
        <taxon>Sphingomonadaceae</taxon>
        <taxon>Sphingomonas</taxon>
    </lineage>
</organism>
<dbReference type="SUPFAM" id="SSF74653">
    <property type="entry name" value="TolA/TonB C-terminal domain"/>
    <property type="match status" value="1"/>
</dbReference>
<accession>A0A502CAJ1</accession>
<name>A0A502CAJ1_9SPHN</name>
<proteinExistence type="predicted"/>